<accession>A0A1V6NC19</accession>
<dbReference type="OrthoDB" id="3565018at2759"/>
<dbReference type="PANTHER" id="PTHR35186">
    <property type="entry name" value="ANK_REP_REGION DOMAIN-CONTAINING PROTEIN"/>
    <property type="match status" value="1"/>
</dbReference>
<feature type="domain" description="DUF7580" evidence="2">
    <location>
        <begin position="193"/>
        <end position="515"/>
    </location>
</feature>
<evidence type="ECO:0000259" key="2">
    <source>
        <dbReference type="Pfam" id="PF24476"/>
    </source>
</evidence>
<evidence type="ECO:0000313" key="4">
    <source>
        <dbReference type="Proteomes" id="UP000191408"/>
    </source>
</evidence>
<dbReference type="PANTHER" id="PTHR35186:SF4">
    <property type="entry name" value="PRION-INHIBITION AND PROPAGATION HELO DOMAIN-CONTAINING PROTEIN"/>
    <property type="match status" value="1"/>
</dbReference>
<protein>
    <recommendedName>
        <fullName evidence="2">DUF7580 domain-containing protein</fullName>
    </recommendedName>
</protein>
<evidence type="ECO:0000313" key="3">
    <source>
        <dbReference type="EMBL" id="OQD62185.1"/>
    </source>
</evidence>
<keyword evidence="1" id="KW-0732">Signal</keyword>
<dbReference type="Pfam" id="PF24476">
    <property type="entry name" value="DUF7580"/>
    <property type="match status" value="1"/>
</dbReference>
<organism evidence="3 4">
    <name type="scientific">Penicillium polonicum</name>
    <dbReference type="NCBI Taxonomy" id="60169"/>
    <lineage>
        <taxon>Eukaryota</taxon>
        <taxon>Fungi</taxon>
        <taxon>Dikarya</taxon>
        <taxon>Ascomycota</taxon>
        <taxon>Pezizomycotina</taxon>
        <taxon>Eurotiomycetes</taxon>
        <taxon>Eurotiomycetidae</taxon>
        <taxon>Eurotiales</taxon>
        <taxon>Aspergillaceae</taxon>
        <taxon>Penicillium</taxon>
    </lineage>
</organism>
<keyword evidence="4" id="KW-1185">Reference proteome</keyword>
<comment type="caution">
    <text evidence="3">The sequence shown here is derived from an EMBL/GenBank/DDBJ whole genome shotgun (WGS) entry which is preliminary data.</text>
</comment>
<feature type="signal peptide" evidence="1">
    <location>
        <begin position="1"/>
        <end position="28"/>
    </location>
</feature>
<dbReference type="STRING" id="60169.A0A1V6NC19"/>
<dbReference type="Proteomes" id="UP000191408">
    <property type="component" value="Unassembled WGS sequence"/>
</dbReference>
<proteinExistence type="predicted"/>
<dbReference type="InterPro" id="IPR056002">
    <property type="entry name" value="DUF7580"/>
</dbReference>
<evidence type="ECO:0000256" key="1">
    <source>
        <dbReference type="SAM" id="SignalP"/>
    </source>
</evidence>
<reference evidence="4" key="1">
    <citation type="journal article" date="2017" name="Nat. Microbiol.">
        <title>Global analysis of biosynthetic gene clusters reveals vast potential of secondary metabolite production in Penicillium species.</title>
        <authorList>
            <person name="Nielsen J.C."/>
            <person name="Grijseels S."/>
            <person name="Prigent S."/>
            <person name="Ji B."/>
            <person name="Dainat J."/>
            <person name="Nielsen K.F."/>
            <person name="Frisvad J.C."/>
            <person name="Workman M."/>
            <person name="Nielsen J."/>
        </authorList>
    </citation>
    <scope>NUCLEOTIDE SEQUENCE [LARGE SCALE GENOMIC DNA]</scope>
    <source>
        <strain evidence="4">IBT 4502</strain>
    </source>
</reference>
<sequence>MASGIEVAGLALALIPLLVNQIDGYARGIEKIRLLKNYHRELLTYHTGLNTQYAILQCTLEDVLENFGDDEETVAMLIENPQDAGWKDPSLQKALLRKLGRNYRPFLGNMNSLSELLERLSRKLGLPATETNSSADLRSFWKFWKILSRAVYDDLLEKIDAANTILRTLIDQANRQERTRERQTPWTRLLGRYQRERKHIESLFRTVGSSSWRCHCREHHCVHFWLQPYIATNSGDSPRRQIRSVRSDFRFIFSNVRATSQPGLWDWKEVILKPHANDTLQTPRDPTATLAEQATRLQIRDVCSSLQNFKPLFEQQTTIGFIEEDFNPTFRYIMNIHSFEEDPLKQSLREALTSLSRRDRLCIAASIASAVLQCHGNWLKGQWDSSNFNLAAETLDGLYLSRSLSAADGLKDSSTMSSSDKRESVLQSLGLSLVELSLGRPLDALLSKDETQDDKKMIIDSALRLTKEVRLESGWHYASAVDSCLSWSGVSTICRESHSFEERLFDKIVSPLLKDMMIFDGWA</sequence>
<dbReference type="AlphaFoldDB" id="A0A1V6NC19"/>
<name>A0A1V6NC19_PENPO</name>
<dbReference type="EMBL" id="MDYM01000013">
    <property type="protein sequence ID" value="OQD62185.1"/>
    <property type="molecule type" value="Genomic_DNA"/>
</dbReference>
<feature type="chain" id="PRO_5013342762" description="DUF7580 domain-containing protein" evidence="1">
    <location>
        <begin position="29"/>
        <end position="523"/>
    </location>
</feature>
<gene>
    <name evidence="3" type="ORF">PENPOL_c013G08919</name>
</gene>